<feature type="compositionally biased region" description="Low complexity" evidence="1">
    <location>
        <begin position="49"/>
        <end position="80"/>
    </location>
</feature>
<organism evidence="2 3">
    <name type="scientific">Platanthera zijinensis</name>
    <dbReference type="NCBI Taxonomy" id="2320716"/>
    <lineage>
        <taxon>Eukaryota</taxon>
        <taxon>Viridiplantae</taxon>
        <taxon>Streptophyta</taxon>
        <taxon>Embryophyta</taxon>
        <taxon>Tracheophyta</taxon>
        <taxon>Spermatophyta</taxon>
        <taxon>Magnoliopsida</taxon>
        <taxon>Liliopsida</taxon>
        <taxon>Asparagales</taxon>
        <taxon>Orchidaceae</taxon>
        <taxon>Orchidoideae</taxon>
        <taxon>Orchideae</taxon>
        <taxon>Orchidinae</taxon>
        <taxon>Platanthera</taxon>
    </lineage>
</organism>
<feature type="region of interest" description="Disordered" evidence="1">
    <location>
        <begin position="40"/>
        <end position="103"/>
    </location>
</feature>
<dbReference type="AlphaFoldDB" id="A0AAP0AUV8"/>
<proteinExistence type="predicted"/>
<dbReference type="PANTHER" id="PTHR35167">
    <property type="entry name" value="OS05G0216466 PROTEIN"/>
    <property type="match status" value="1"/>
</dbReference>
<dbReference type="PANTHER" id="PTHR35167:SF3">
    <property type="entry name" value="OS05G0216466 PROTEIN"/>
    <property type="match status" value="1"/>
</dbReference>
<evidence type="ECO:0000313" key="2">
    <source>
        <dbReference type="EMBL" id="KAK8916098.1"/>
    </source>
</evidence>
<feature type="compositionally biased region" description="Basic residues" evidence="1">
    <location>
        <begin position="131"/>
        <end position="140"/>
    </location>
</feature>
<feature type="region of interest" description="Disordered" evidence="1">
    <location>
        <begin position="121"/>
        <end position="140"/>
    </location>
</feature>
<gene>
    <name evidence="2" type="ORF">KSP39_PZI022532</name>
</gene>
<name>A0AAP0AUV8_9ASPA</name>
<evidence type="ECO:0000256" key="1">
    <source>
        <dbReference type="SAM" id="MobiDB-lite"/>
    </source>
</evidence>
<protein>
    <submittedName>
        <fullName evidence="2">Uncharacterized protein</fullName>
    </submittedName>
</protein>
<reference evidence="2 3" key="1">
    <citation type="journal article" date="2022" name="Nat. Plants">
        <title>Genomes of leafy and leafless Platanthera orchids illuminate the evolution of mycoheterotrophy.</title>
        <authorList>
            <person name="Li M.H."/>
            <person name="Liu K.W."/>
            <person name="Li Z."/>
            <person name="Lu H.C."/>
            <person name="Ye Q.L."/>
            <person name="Zhang D."/>
            <person name="Wang J.Y."/>
            <person name="Li Y.F."/>
            <person name="Zhong Z.M."/>
            <person name="Liu X."/>
            <person name="Yu X."/>
            <person name="Liu D.K."/>
            <person name="Tu X.D."/>
            <person name="Liu B."/>
            <person name="Hao Y."/>
            <person name="Liao X.Y."/>
            <person name="Jiang Y.T."/>
            <person name="Sun W.H."/>
            <person name="Chen J."/>
            <person name="Chen Y.Q."/>
            <person name="Ai Y."/>
            <person name="Zhai J.W."/>
            <person name="Wu S.S."/>
            <person name="Zhou Z."/>
            <person name="Hsiao Y.Y."/>
            <person name="Wu W.L."/>
            <person name="Chen Y.Y."/>
            <person name="Lin Y.F."/>
            <person name="Hsu J.L."/>
            <person name="Li C.Y."/>
            <person name="Wang Z.W."/>
            <person name="Zhao X."/>
            <person name="Zhong W.Y."/>
            <person name="Ma X.K."/>
            <person name="Ma L."/>
            <person name="Huang J."/>
            <person name="Chen G.Z."/>
            <person name="Huang M.Z."/>
            <person name="Huang L."/>
            <person name="Peng D.H."/>
            <person name="Luo Y.B."/>
            <person name="Zou S.Q."/>
            <person name="Chen S.P."/>
            <person name="Lan S."/>
            <person name="Tsai W.C."/>
            <person name="Van de Peer Y."/>
            <person name="Liu Z.J."/>
        </authorList>
    </citation>
    <scope>NUCLEOTIDE SEQUENCE [LARGE SCALE GENOMIC DNA]</scope>
    <source>
        <strain evidence="2">Lor287</strain>
    </source>
</reference>
<sequence>MEIPRQSRPLWPLLRPIKIPGFTPTELAAAEQLVQLSGSSCDSSAATALQRSLSPALQRSLSPALSSSSPASIGSISRPPNVDPTPFASAEDDDDDDGGFQRLRPRYRLLSDVYADCERIDEDRRTGVAAPRRRKKRDWD</sequence>
<dbReference type="Proteomes" id="UP001418222">
    <property type="component" value="Unassembled WGS sequence"/>
</dbReference>
<comment type="caution">
    <text evidence="2">The sequence shown here is derived from an EMBL/GenBank/DDBJ whole genome shotgun (WGS) entry which is preliminary data.</text>
</comment>
<keyword evidence="3" id="KW-1185">Reference proteome</keyword>
<evidence type="ECO:0000313" key="3">
    <source>
        <dbReference type="Proteomes" id="UP001418222"/>
    </source>
</evidence>
<dbReference type="EMBL" id="JBBWWQ010000020">
    <property type="protein sequence ID" value="KAK8916098.1"/>
    <property type="molecule type" value="Genomic_DNA"/>
</dbReference>
<accession>A0AAP0AUV8</accession>